<reference evidence="10 11" key="1">
    <citation type="submission" date="2020-10" db="EMBL/GenBank/DDBJ databases">
        <title>ChiBAC.</title>
        <authorList>
            <person name="Zenner C."/>
            <person name="Hitch T.C.A."/>
            <person name="Clavel T."/>
        </authorList>
    </citation>
    <scope>NUCLEOTIDE SEQUENCE [LARGE SCALE GENOMIC DNA]</scope>
    <source>
        <strain evidence="10 11">DSM 108706</strain>
    </source>
</reference>
<keyword evidence="6 8" id="KW-0472">Membrane</keyword>
<evidence type="ECO:0000256" key="8">
    <source>
        <dbReference type="SAM" id="Phobius"/>
    </source>
</evidence>
<comment type="similarity">
    <text evidence="7">Belongs to the ThrE exporter (TC 2.A.79) family.</text>
</comment>
<dbReference type="InterPro" id="IPR024528">
    <property type="entry name" value="ThrE_2"/>
</dbReference>
<accession>A0ABR9QVH1</accession>
<keyword evidence="11" id="KW-1185">Reference proteome</keyword>
<evidence type="ECO:0000256" key="6">
    <source>
        <dbReference type="ARBA" id="ARBA00023136"/>
    </source>
</evidence>
<dbReference type="EMBL" id="JADCKA010000001">
    <property type="protein sequence ID" value="MBE5034867.1"/>
    <property type="molecule type" value="Genomic_DNA"/>
</dbReference>
<evidence type="ECO:0000313" key="11">
    <source>
        <dbReference type="Proteomes" id="UP001516588"/>
    </source>
</evidence>
<dbReference type="RefSeq" id="WP_226384530.1">
    <property type="nucleotide sequence ID" value="NZ_JADCKA010000001.1"/>
</dbReference>
<feature type="transmembrane region" description="Helical" evidence="8">
    <location>
        <begin position="116"/>
        <end position="137"/>
    </location>
</feature>
<dbReference type="InterPro" id="IPR050539">
    <property type="entry name" value="ThrE_Dicarb/AminoAcid_Exp"/>
</dbReference>
<evidence type="ECO:0000256" key="2">
    <source>
        <dbReference type="ARBA" id="ARBA00022475"/>
    </source>
</evidence>
<feature type="transmembrane region" description="Helical" evidence="8">
    <location>
        <begin position="6"/>
        <end position="22"/>
    </location>
</feature>
<evidence type="ECO:0000256" key="1">
    <source>
        <dbReference type="ARBA" id="ARBA00004651"/>
    </source>
</evidence>
<sequence>MNILQLVIGLIACVGFCILVNVPKKAIIPAAATGGIAWFVYQTAMTMGYSKAVAAFVATCIVTIVSDILSRKVKEAATVFIIPGILPLVPGSGMYYTMSAIIESDYSTAGAIGTETFFTAGSIALAILIVGSVLRLFTAVRKKIYWN</sequence>
<feature type="transmembrane region" description="Helical" evidence="8">
    <location>
        <begin position="76"/>
        <end position="96"/>
    </location>
</feature>
<dbReference type="Proteomes" id="UP001516588">
    <property type="component" value="Unassembled WGS sequence"/>
</dbReference>
<keyword evidence="3" id="KW-0997">Cell inner membrane</keyword>
<evidence type="ECO:0000313" key="10">
    <source>
        <dbReference type="EMBL" id="MBE5034867.1"/>
    </source>
</evidence>
<evidence type="ECO:0000256" key="3">
    <source>
        <dbReference type="ARBA" id="ARBA00022519"/>
    </source>
</evidence>
<comment type="subcellular location">
    <subcellularLocation>
        <location evidence="1">Cell membrane</location>
        <topology evidence="1">Multi-pass membrane protein</topology>
    </subcellularLocation>
</comment>
<keyword evidence="5 8" id="KW-1133">Transmembrane helix</keyword>
<evidence type="ECO:0000256" key="7">
    <source>
        <dbReference type="ARBA" id="ARBA00034125"/>
    </source>
</evidence>
<comment type="caution">
    <text evidence="10">The sequence shown here is derived from an EMBL/GenBank/DDBJ whole genome shotgun (WGS) entry which is preliminary data.</text>
</comment>
<evidence type="ECO:0000256" key="5">
    <source>
        <dbReference type="ARBA" id="ARBA00022989"/>
    </source>
</evidence>
<keyword evidence="4 8" id="KW-0812">Transmembrane</keyword>
<name>A0ABR9QVH1_9FIRM</name>
<feature type="transmembrane region" description="Helical" evidence="8">
    <location>
        <begin position="50"/>
        <end position="69"/>
    </location>
</feature>
<dbReference type="PANTHER" id="PTHR34390:SF1">
    <property type="entry name" value="SUCCINATE TRANSPORTER SUBUNIT YJJB-RELATED"/>
    <property type="match status" value="1"/>
</dbReference>
<keyword evidence="2" id="KW-1003">Cell membrane</keyword>
<dbReference type="Pfam" id="PF12821">
    <property type="entry name" value="ThrE_2"/>
    <property type="match status" value="1"/>
</dbReference>
<dbReference type="PANTHER" id="PTHR34390">
    <property type="entry name" value="UPF0442 PROTEIN YJJB-RELATED"/>
    <property type="match status" value="1"/>
</dbReference>
<proteinExistence type="inferred from homology"/>
<gene>
    <name evidence="10" type="ORF">INF20_00995</name>
</gene>
<protein>
    <submittedName>
        <fullName evidence="10">Threonine/serine exporter family protein</fullName>
    </submittedName>
</protein>
<evidence type="ECO:0000259" key="9">
    <source>
        <dbReference type="Pfam" id="PF12821"/>
    </source>
</evidence>
<organism evidence="10 11">
    <name type="scientific">Gallibacter intestinalis</name>
    <dbReference type="NCBI Taxonomy" id="2779356"/>
    <lineage>
        <taxon>Bacteria</taxon>
        <taxon>Bacillati</taxon>
        <taxon>Bacillota</taxon>
        <taxon>Clostridia</taxon>
        <taxon>Eubacteriales</taxon>
        <taxon>Eubacteriaceae</taxon>
        <taxon>Gallibacter</taxon>
    </lineage>
</organism>
<evidence type="ECO:0000256" key="4">
    <source>
        <dbReference type="ARBA" id="ARBA00022692"/>
    </source>
</evidence>
<feature type="domain" description="Threonine/Serine exporter ThrE" evidence="9">
    <location>
        <begin position="6"/>
        <end position="132"/>
    </location>
</feature>